<evidence type="ECO:0000313" key="11">
    <source>
        <dbReference type="Proteomes" id="UP000317180"/>
    </source>
</evidence>
<dbReference type="InterPro" id="IPR011701">
    <property type="entry name" value="MFS"/>
</dbReference>
<evidence type="ECO:0000256" key="4">
    <source>
        <dbReference type="ARBA" id="ARBA00022989"/>
    </source>
</evidence>
<comment type="caution">
    <text evidence="9">The sequence shown here is derived from an EMBL/GenBank/DDBJ whole genome shotgun (WGS) entry which is preliminary data.</text>
</comment>
<dbReference type="EMBL" id="BJOD01000082">
    <property type="protein sequence ID" value="GED28600.1"/>
    <property type="molecule type" value="Genomic_DNA"/>
</dbReference>
<dbReference type="RefSeq" id="WP_122953392.1">
    <property type="nucleotide sequence ID" value="NZ_BJOD01000082.1"/>
</dbReference>
<dbReference type="OrthoDB" id="5338069at2"/>
<feature type="transmembrane region" description="Helical" evidence="6">
    <location>
        <begin position="215"/>
        <end position="238"/>
    </location>
</feature>
<feature type="transmembrane region" description="Helical" evidence="6">
    <location>
        <begin position="244"/>
        <end position="268"/>
    </location>
</feature>
<evidence type="ECO:0000256" key="3">
    <source>
        <dbReference type="ARBA" id="ARBA00022692"/>
    </source>
</evidence>
<keyword evidence="11" id="KW-1185">Reference proteome</keyword>
<feature type="transmembrane region" description="Helical" evidence="6">
    <location>
        <begin position="375"/>
        <end position="395"/>
    </location>
</feature>
<evidence type="ECO:0000256" key="1">
    <source>
        <dbReference type="ARBA" id="ARBA00004651"/>
    </source>
</evidence>
<dbReference type="PANTHER" id="PTHR23506">
    <property type="entry name" value="GH10249P"/>
    <property type="match status" value="1"/>
</dbReference>
<gene>
    <name evidence="8" type="ORF">BAG01nite_47020</name>
    <name evidence="9" type="ORF">EB820_22720</name>
</gene>
<evidence type="ECO:0000256" key="5">
    <source>
        <dbReference type="ARBA" id="ARBA00023136"/>
    </source>
</evidence>
<dbReference type="GO" id="GO:0005886">
    <property type="term" value="C:plasma membrane"/>
    <property type="evidence" value="ECO:0007669"/>
    <property type="project" value="UniProtKB-SubCell"/>
</dbReference>
<evidence type="ECO:0000313" key="8">
    <source>
        <dbReference type="EMBL" id="GED28600.1"/>
    </source>
</evidence>
<keyword evidence="2" id="KW-0813">Transport</keyword>
<evidence type="ECO:0000256" key="6">
    <source>
        <dbReference type="SAM" id="Phobius"/>
    </source>
</evidence>
<feature type="transmembrane region" description="Helical" evidence="6">
    <location>
        <begin position="105"/>
        <end position="124"/>
    </location>
</feature>
<dbReference type="InterPro" id="IPR050930">
    <property type="entry name" value="MFS_Vesicular_Transporter"/>
</dbReference>
<feature type="transmembrane region" description="Helical" evidence="6">
    <location>
        <begin position="12"/>
        <end position="34"/>
    </location>
</feature>
<evidence type="ECO:0000259" key="7">
    <source>
        <dbReference type="PROSITE" id="PS50850"/>
    </source>
</evidence>
<keyword evidence="5 6" id="KW-0472">Membrane</keyword>
<dbReference type="GO" id="GO:0022857">
    <property type="term" value="F:transmembrane transporter activity"/>
    <property type="evidence" value="ECO:0007669"/>
    <property type="project" value="InterPro"/>
</dbReference>
<dbReference type="PROSITE" id="PS50850">
    <property type="entry name" value="MFS"/>
    <property type="match status" value="1"/>
</dbReference>
<feature type="domain" description="Major facilitator superfamily (MFS) profile" evidence="7">
    <location>
        <begin position="9"/>
        <end position="400"/>
    </location>
</feature>
<keyword evidence="4 6" id="KW-1133">Transmembrane helix</keyword>
<feature type="transmembrane region" description="Helical" evidence="6">
    <location>
        <begin position="311"/>
        <end position="334"/>
    </location>
</feature>
<reference evidence="8 11" key="2">
    <citation type="submission" date="2019-06" db="EMBL/GenBank/DDBJ databases">
        <title>Whole genome shotgun sequence of Brevibacillus agri NBRC 15538.</title>
        <authorList>
            <person name="Hosoyama A."/>
            <person name="Uohara A."/>
            <person name="Ohji S."/>
            <person name="Ichikawa N."/>
        </authorList>
    </citation>
    <scope>NUCLEOTIDE SEQUENCE [LARGE SCALE GENOMIC DNA]</scope>
    <source>
        <strain evidence="8 11">NBRC 15538</strain>
    </source>
</reference>
<dbReference type="SUPFAM" id="SSF103473">
    <property type="entry name" value="MFS general substrate transporter"/>
    <property type="match status" value="1"/>
</dbReference>
<accession>A0A3M8AEX0</accession>
<feature type="transmembrane region" description="Helical" evidence="6">
    <location>
        <begin position="164"/>
        <end position="183"/>
    </location>
</feature>
<dbReference type="EMBL" id="RHHN01000079">
    <property type="protein sequence ID" value="RNB49753.1"/>
    <property type="molecule type" value="Genomic_DNA"/>
</dbReference>
<name>A0A3M8AEX0_9BACL</name>
<evidence type="ECO:0000256" key="2">
    <source>
        <dbReference type="ARBA" id="ARBA00022448"/>
    </source>
</evidence>
<dbReference type="GeneID" id="82809993"/>
<evidence type="ECO:0000313" key="9">
    <source>
        <dbReference type="EMBL" id="RNB49753.1"/>
    </source>
</evidence>
<dbReference type="PANTHER" id="PTHR23506:SF23">
    <property type="entry name" value="GH10249P"/>
    <property type="match status" value="1"/>
</dbReference>
<dbReference type="Pfam" id="PF07690">
    <property type="entry name" value="MFS_1"/>
    <property type="match status" value="2"/>
</dbReference>
<dbReference type="PROSITE" id="PS00216">
    <property type="entry name" value="SUGAR_TRANSPORT_1"/>
    <property type="match status" value="1"/>
</dbReference>
<dbReference type="Proteomes" id="UP000276178">
    <property type="component" value="Unassembled WGS sequence"/>
</dbReference>
<dbReference type="InterPro" id="IPR036259">
    <property type="entry name" value="MFS_trans_sf"/>
</dbReference>
<dbReference type="Proteomes" id="UP000317180">
    <property type="component" value="Unassembled WGS sequence"/>
</dbReference>
<organism evidence="9 10">
    <name type="scientific">Brevibacillus agri</name>
    <dbReference type="NCBI Taxonomy" id="51101"/>
    <lineage>
        <taxon>Bacteria</taxon>
        <taxon>Bacillati</taxon>
        <taxon>Bacillota</taxon>
        <taxon>Bacilli</taxon>
        <taxon>Bacillales</taxon>
        <taxon>Paenibacillaceae</taxon>
        <taxon>Brevibacillus</taxon>
    </lineage>
</organism>
<protein>
    <submittedName>
        <fullName evidence="9">MFS transporter</fullName>
    </submittedName>
</protein>
<keyword evidence="3 6" id="KW-0812">Transmembrane</keyword>
<reference evidence="9 10" key="1">
    <citation type="submission" date="2018-10" db="EMBL/GenBank/DDBJ databases">
        <title>Phylogenomics of Brevibacillus.</title>
        <authorList>
            <person name="Dunlap C."/>
        </authorList>
    </citation>
    <scope>NUCLEOTIDE SEQUENCE [LARGE SCALE GENOMIC DNA]</scope>
    <source>
        <strain evidence="9 10">NRRL NRS 1219</strain>
    </source>
</reference>
<feature type="transmembrane region" description="Helical" evidence="6">
    <location>
        <begin position="346"/>
        <end position="369"/>
    </location>
</feature>
<dbReference type="Gene3D" id="1.20.1250.20">
    <property type="entry name" value="MFS general substrate transporter like domains"/>
    <property type="match status" value="1"/>
</dbReference>
<dbReference type="AlphaFoldDB" id="A0A3M8AEX0"/>
<sequence>MREISGKTQVVAVALVTALCMLGDSMLYVVLPLYWQEAGLGSLWEVGVLLSINRFVRVPLGPLVGKWYERTGGRAGLVLAVVLAFVTTLSYGFQGFWLWLLMRSLWGVAWTFLRLGAYSLIVAVADEHNRGQLMGLYNGLYRLGSLGGMLVGALFASWYGLLPASLLLACCSLFALLLVFLYIRPGFTNRTAAAIEEGGESRRLRLWRQAAMQKTMLTALIVTMVYQGMFASTLSRLVEQRTPFLALGGIVLGAAVLASLVQGLRWCWEPWAAPVVGRLADRYGRRKMFAATLFAGALLFALIQAGVPLGAWFAVLLGIQLTATIITTVMDTLAADEAARHANSTAVMTFYSVITDLGAALGPLFAFWLDEHAGLSVMYVGLAAALLLIAAAWSVRQRRESLESAP</sequence>
<dbReference type="InterPro" id="IPR020846">
    <property type="entry name" value="MFS_dom"/>
</dbReference>
<feature type="transmembrane region" description="Helical" evidence="6">
    <location>
        <begin position="136"/>
        <end position="158"/>
    </location>
</feature>
<proteinExistence type="predicted"/>
<feature type="transmembrane region" description="Helical" evidence="6">
    <location>
        <begin position="77"/>
        <end position="99"/>
    </location>
</feature>
<evidence type="ECO:0000313" key="10">
    <source>
        <dbReference type="Proteomes" id="UP000276178"/>
    </source>
</evidence>
<dbReference type="InterPro" id="IPR005829">
    <property type="entry name" value="Sugar_transporter_CS"/>
</dbReference>
<feature type="transmembrane region" description="Helical" evidence="6">
    <location>
        <begin position="288"/>
        <end position="305"/>
    </location>
</feature>
<comment type="subcellular location">
    <subcellularLocation>
        <location evidence="1">Cell membrane</location>
        <topology evidence="1">Multi-pass membrane protein</topology>
    </subcellularLocation>
</comment>